<proteinExistence type="inferred from homology"/>
<keyword evidence="4 6" id="KW-0472">Membrane</keyword>
<protein>
    <submittedName>
        <fullName evidence="7">DUF1772-domain-containing protein</fullName>
    </submittedName>
</protein>
<comment type="similarity">
    <text evidence="5">Belongs to the anthrone oxygenase family.</text>
</comment>
<reference evidence="7" key="1">
    <citation type="journal article" date="2020" name="Stud. Mycol.">
        <title>101 Dothideomycetes genomes: a test case for predicting lifestyles and emergence of pathogens.</title>
        <authorList>
            <person name="Haridas S."/>
            <person name="Albert R."/>
            <person name="Binder M."/>
            <person name="Bloem J."/>
            <person name="Labutti K."/>
            <person name="Salamov A."/>
            <person name="Andreopoulos B."/>
            <person name="Baker S."/>
            <person name="Barry K."/>
            <person name="Bills G."/>
            <person name="Bluhm B."/>
            <person name="Cannon C."/>
            <person name="Castanera R."/>
            <person name="Culley D."/>
            <person name="Daum C."/>
            <person name="Ezra D."/>
            <person name="Gonzalez J."/>
            <person name="Henrissat B."/>
            <person name="Kuo A."/>
            <person name="Liang C."/>
            <person name="Lipzen A."/>
            <person name="Lutzoni F."/>
            <person name="Magnuson J."/>
            <person name="Mondo S."/>
            <person name="Nolan M."/>
            <person name="Ohm R."/>
            <person name="Pangilinan J."/>
            <person name="Park H.-J."/>
            <person name="Ramirez L."/>
            <person name="Alfaro M."/>
            <person name="Sun H."/>
            <person name="Tritt A."/>
            <person name="Yoshinaga Y."/>
            <person name="Zwiers L.-H."/>
            <person name="Turgeon B."/>
            <person name="Goodwin S."/>
            <person name="Spatafora J."/>
            <person name="Crous P."/>
            <person name="Grigoriev I."/>
        </authorList>
    </citation>
    <scope>NUCLEOTIDE SEQUENCE</scope>
    <source>
        <strain evidence="7">CBS 262.69</strain>
    </source>
</reference>
<dbReference type="Pfam" id="PF08592">
    <property type="entry name" value="Anthrone_oxy"/>
    <property type="match status" value="1"/>
</dbReference>
<evidence type="ECO:0000256" key="4">
    <source>
        <dbReference type="ARBA" id="ARBA00023136"/>
    </source>
</evidence>
<feature type="transmembrane region" description="Helical" evidence="6">
    <location>
        <begin position="12"/>
        <end position="34"/>
    </location>
</feature>
<evidence type="ECO:0000256" key="2">
    <source>
        <dbReference type="ARBA" id="ARBA00022692"/>
    </source>
</evidence>
<evidence type="ECO:0000256" key="1">
    <source>
        <dbReference type="ARBA" id="ARBA00004141"/>
    </source>
</evidence>
<feature type="transmembrane region" description="Helical" evidence="6">
    <location>
        <begin position="156"/>
        <end position="174"/>
    </location>
</feature>
<dbReference type="PANTHER" id="PTHR35042">
    <property type="entry name" value="ANTHRONE OXYGENASE ENCC"/>
    <property type="match status" value="1"/>
</dbReference>
<evidence type="ECO:0000256" key="5">
    <source>
        <dbReference type="ARBA" id="ARBA00034313"/>
    </source>
</evidence>
<organism evidence="7 8">
    <name type="scientific">Trichodelitschia bisporula</name>
    <dbReference type="NCBI Taxonomy" id="703511"/>
    <lineage>
        <taxon>Eukaryota</taxon>
        <taxon>Fungi</taxon>
        <taxon>Dikarya</taxon>
        <taxon>Ascomycota</taxon>
        <taxon>Pezizomycotina</taxon>
        <taxon>Dothideomycetes</taxon>
        <taxon>Dothideomycetes incertae sedis</taxon>
        <taxon>Phaeotrichales</taxon>
        <taxon>Phaeotrichaceae</taxon>
        <taxon>Trichodelitschia</taxon>
    </lineage>
</organism>
<sequence length="175" mass="18522">MSSLPVSIRVAQAIGLTGAAFLAGNITSFALNVIPSLRNSRTKDNVPAQTIAKQWTHMYHYGKTQNPPISVVSAAALGYVAWSVRSGTELAKLVPRNASPLYAASAVLIMAIAPYTVVFMTATNDRLHAHAAATEKTTAAEKNIEELLKKWDSLNLIRGLLPLAAAALGMIAVLG</sequence>
<keyword evidence="2 6" id="KW-0812">Transmembrane</keyword>
<dbReference type="Proteomes" id="UP000799640">
    <property type="component" value="Unassembled WGS sequence"/>
</dbReference>
<feature type="transmembrane region" description="Helical" evidence="6">
    <location>
        <begin position="101"/>
        <end position="122"/>
    </location>
</feature>
<evidence type="ECO:0000256" key="6">
    <source>
        <dbReference type="SAM" id="Phobius"/>
    </source>
</evidence>
<keyword evidence="8" id="KW-1185">Reference proteome</keyword>
<gene>
    <name evidence="7" type="ORF">EJ06DRAFT_578863</name>
</gene>
<evidence type="ECO:0000256" key="3">
    <source>
        <dbReference type="ARBA" id="ARBA00022989"/>
    </source>
</evidence>
<dbReference type="OrthoDB" id="5954308at2759"/>
<evidence type="ECO:0000313" key="7">
    <source>
        <dbReference type="EMBL" id="KAF2404167.1"/>
    </source>
</evidence>
<comment type="subcellular location">
    <subcellularLocation>
        <location evidence="1">Membrane</location>
        <topology evidence="1">Multi-pass membrane protein</topology>
    </subcellularLocation>
</comment>
<dbReference type="EMBL" id="ML996688">
    <property type="protein sequence ID" value="KAF2404167.1"/>
    <property type="molecule type" value="Genomic_DNA"/>
</dbReference>
<accession>A0A6G1I805</accession>
<dbReference type="InterPro" id="IPR013901">
    <property type="entry name" value="Anthrone_oxy"/>
</dbReference>
<dbReference type="AlphaFoldDB" id="A0A6G1I805"/>
<dbReference type="PANTHER" id="PTHR35042:SF1">
    <property type="entry name" value="DUF1772-DOMAIN-CONTAINING PROTEIN"/>
    <property type="match status" value="1"/>
</dbReference>
<name>A0A6G1I805_9PEZI</name>
<dbReference type="GO" id="GO:0016020">
    <property type="term" value="C:membrane"/>
    <property type="evidence" value="ECO:0007669"/>
    <property type="project" value="UniProtKB-SubCell"/>
</dbReference>
<keyword evidence="3 6" id="KW-1133">Transmembrane helix</keyword>
<evidence type="ECO:0000313" key="8">
    <source>
        <dbReference type="Proteomes" id="UP000799640"/>
    </source>
</evidence>